<keyword evidence="4" id="KW-0809">Transit peptide</keyword>
<dbReference type="AlphaFoldDB" id="A0AAN9VRA0"/>
<dbReference type="InterPro" id="IPR018796">
    <property type="entry name" value="COA8"/>
</dbReference>
<evidence type="ECO:0000256" key="3">
    <source>
        <dbReference type="ARBA" id="ARBA00022792"/>
    </source>
</evidence>
<evidence type="ECO:0000256" key="5">
    <source>
        <dbReference type="ARBA" id="ARBA00023128"/>
    </source>
</evidence>
<evidence type="ECO:0000256" key="6">
    <source>
        <dbReference type="ARBA" id="ARBA00023136"/>
    </source>
</evidence>
<dbReference type="PANTHER" id="PTHR31107:SF2">
    <property type="entry name" value="CYTOCHROME C OXIDASE ASSEMBLY FACTOR 8"/>
    <property type="match status" value="1"/>
</dbReference>
<evidence type="ECO:0000313" key="8">
    <source>
        <dbReference type="Proteomes" id="UP001378592"/>
    </source>
</evidence>
<protein>
    <recommendedName>
        <fullName evidence="9">APOPT family protein CG14806, mitochondrial</fullName>
    </recommendedName>
</protein>
<evidence type="ECO:0000256" key="4">
    <source>
        <dbReference type="ARBA" id="ARBA00022946"/>
    </source>
</evidence>
<dbReference type="GO" id="GO:0005743">
    <property type="term" value="C:mitochondrial inner membrane"/>
    <property type="evidence" value="ECO:0007669"/>
    <property type="project" value="UniProtKB-SubCell"/>
</dbReference>
<evidence type="ECO:0000313" key="7">
    <source>
        <dbReference type="EMBL" id="KAK7866705.1"/>
    </source>
</evidence>
<gene>
    <name evidence="7" type="ORF">R5R35_003243</name>
</gene>
<keyword evidence="6" id="KW-0472">Membrane</keyword>
<evidence type="ECO:0000256" key="1">
    <source>
        <dbReference type="ARBA" id="ARBA00004443"/>
    </source>
</evidence>
<proteinExistence type="inferred from homology"/>
<comment type="subcellular location">
    <subcellularLocation>
        <location evidence="1">Mitochondrion inner membrane</location>
        <topology evidence="1">Peripheral membrane protein</topology>
        <orientation evidence="1">Matrix side</orientation>
    </subcellularLocation>
</comment>
<name>A0AAN9VRA0_9ORTH</name>
<dbReference type="Proteomes" id="UP001378592">
    <property type="component" value="Unassembled WGS sequence"/>
</dbReference>
<evidence type="ECO:0008006" key="9">
    <source>
        <dbReference type="Google" id="ProtNLM"/>
    </source>
</evidence>
<keyword evidence="8" id="KW-1185">Reference proteome</keyword>
<keyword evidence="5" id="KW-0496">Mitochondrion</keyword>
<reference evidence="7 8" key="1">
    <citation type="submission" date="2024-03" db="EMBL/GenBank/DDBJ databases">
        <title>The genome assembly and annotation of the cricket Gryllus longicercus Weissman &amp; Gray.</title>
        <authorList>
            <person name="Szrajer S."/>
            <person name="Gray D."/>
            <person name="Ylla G."/>
        </authorList>
    </citation>
    <scope>NUCLEOTIDE SEQUENCE [LARGE SCALE GENOMIC DNA]</scope>
    <source>
        <strain evidence="7">DAG 2021-001</strain>
        <tissue evidence="7">Whole body minus gut</tissue>
    </source>
</reference>
<comment type="similarity">
    <text evidence="2">Belongs to the COA8 family.</text>
</comment>
<accession>A0AAN9VRA0</accession>
<evidence type="ECO:0000256" key="2">
    <source>
        <dbReference type="ARBA" id="ARBA00005453"/>
    </source>
</evidence>
<dbReference type="GO" id="GO:0097193">
    <property type="term" value="P:intrinsic apoptotic signaling pathway"/>
    <property type="evidence" value="ECO:0007669"/>
    <property type="project" value="InterPro"/>
</dbReference>
<keyword evidence="3" id="KW-0999">Mitochondrion inner membrane</keyword>
<dbReference type="Pfam" id="PF10231">
    <property type="entry name" value="COA8"/>
    <property type="match status" value="1"/>
</dbReference>
<dbReference type="PANTHER" id="PTHR31107">
    <property type="entry name" value="APOPTOGENIC PROTEIN 1, MITOCHONDRIAL"/>
    <property type="match status" value="1"/>
</dbReference>
<sequence>MVNVRVCFQKHTFHNVIKIWRMSLTSDSKVPKAMNHDVIGPPDKISNLRPVIVHIPKQESSIEKQFRLKREEIQKWNETFWSNHNTKFFEQKEKFTANHAKKYSSESSVSPMTSDEMSVFYKKFLDENWKTHQMYNVEWYRKNIGLLLLALRVTVFKVARTWKIISKL</sequence>
<organism evidence="7 8">
    <name type="scientific">Gryllus longicercus</name>
    <dbReference type="NCBI Taxonomy" id="2509291"/>
    <lineage>
        <taxon>Eukaryota</taxon>
        <taxon>Metazoa</taxon>
        <taxon>Ecdysozoa</taxon>
        <taxon>Arthropoda</taxon>
        <taxon>Hexapoda</taxon>
        <taxon>Insecta</taxon>
        <taxon>Pterygota</taxon>
        <taxon>Neoptera</taxon>
        <taxon>Polyneoptera</taxon>
        <taxon>Orthoptera</taxon>
        <taxon>Ensifera</taxon>
        <taxon>Gryllidea</taxon>
        <taxon>Grylloidea</taxon>
        <taxon>Gryllidae</taxon>
        <taxon>Gryllinae</taxon>
        <taxon>Gryllus</taxon>
    </lineage>
</organism>
<dbReference type="EMBL" id="JAZDUA010000139">
    <property type="protein sequence ID" value="KAK7866705.1"/>
    <property type="molecule type" value="Genomic_DNA"/>
</dbReference>
<comment type="caution">
    <text evidence="7">The sequence shown here is derived from an EMBL/GenBank/DDBJ whole genome shotgun (WGS) entry which is preliminary data.</text>
</comment>